<keyword evidence="2" id="KW-1185">Reference proteome</keyword>
<dbReference type="Proteomes" id="UP000515733">
    <property type="component" value="Chromosome"/>
</dbReference>
<reference evidence="1 2" key="1">
    <citation type="submission" date="2020-03" db="EMBL/GenBank/DDBJ databases">
        <authorList>
            <consortium name="Genoscope - CEA"/>
            <person name="William W."/>
        </authorList>
    </citation>
    <scope>NUCLEOTIDE SEQUENCE [LARGE SCALE GENOMIC DNA]</scope>
    <source>
        <strain evidence="2">DSM 16959</strain>
    </source>
</reference>
<organism evidence="1 2">
    <name type="scientific">Denitratisoma oestradiolicum</name>
    <dbReference type="NCBI Taxonomy" id="311182"/>
    <lineage>
        <taxon>Bacteria</taxon>
        <taxon>Pseudomonadati</taxon>
        <taxon>Pseudomonadota</taxon>
        <taxon>Betaproteobacteria</taxon>
        <taxon>Nitrosomonadales</taxon>
        <taxon>Sterolibacteriaceae</taxon>
        <taxon>Denitratisoma</taxon>
    </lineage>
</organism>
<evidence type="ECO:0000313" key="1">
    <source>
        <dbReference type="EMBL" id="CAB1367363.1"/>
    </source>
</evidence>
<dbReference type="RefSeq" id="WP_145770148.1">
    <property type="nucleotide sequence ID" value="NZ_LR778301.1"/>
</dbReference>
<name>A0A6S6XT76_9PROT</name>
<protein>
    <submittedName>
        <fullName evidence="1">Uncharacterized protein</fullName>
    </submittedName>
</protein>
<gene>
    <name evidence="1" type="ORF">DENOEST_0191</name>
</gene>
<dbReference type="KEGG" id="doe:DENOEST_0191"/>
<proteinExistence type="predicted"/>
<accession>A0A6S6XT76</accession>
<sequence>MPAFENYGAEVAQLETEIARKGVILGINWEDEGQLRKLARQALACHQETIQLDCNPGSPEGIAKLELFGLAQLMLKVMEQAAGDNMEVHGGPVWKALARALWKEREAGG</sequence>
<evidence type="ECO:0000313" key="2">
    <source>
        <dbReference type="Proteomes" id="UP000515733"/>
    </source>
</evidence>
<dbReference type="AlphaFoldDB" id="A0A6S6XT76"/>
<dbReference type="OrthoDB" id="9156933at2"/>
<dbReference type="EMBL" id="LR778301">
    <property type="protein sequence ID" value="CAB1367363.1"/>
    <property type="molecule type" value="Genomic_DNA"/>
</dbReference>